<dbReference type="InterPro" id="IPR050639">
    <property type="entry name" value="SSR_resolvase"/>
</dbReference>
<dbReference type="PROSITE" id="PS00397">
    <property type="entry name" value="RECOMBINASES_1"/>
    <property type="match status" value="1"/>
</dbReference>
<dbReference type="SMART" id="SM00857">
    <property type="entry name" value="Resolvase"/>
    <property type="match status" value="1"/>
</dbReference>
<accession>A0A3P2EJS2</accession>
<dbReference type="InterPro" id="IPR006119">
    <property type="entry name" value="Resolv_N"/>
</dbReference>
<organism evidence="1 2">
    <name type="scientific">Klebsiella pneumoniae</name>
    <dbReference type="NCBI Taxonomy" id="573"/>
    <lineage>
        <taxon>Bacteria</taxon>
        <taxon>Pseudomonadati</taxon>
        <taxon>Pseudomonadota</taxon>
        <taxon>Gammaproteobacteria</taxon>
        <taxon>Enterobacterales</taxon>
        <taxon>Enterobacteriaceae</taxon>
        <taxon>Klebsiella/Raoultella group</taxon>
        <taxon>Klebsiella</taxon>
        <taxon>Klebsiella pneumoniae complex</taxon>
    </lineage>
</organism>
<dbReference type="GO" id="GO:0003677">
    <property type="term" value="F:DNA binding"/>
    <property type="evidence" value="ECO:0007669"/>
    <property type="project" value="InterPro"/>
</dbReference>
<dbReference type="Pfam" id="PF00239">
    <property type="entry name" value="Resolvase"/>
    <property type="match status" value="1"/>
</dbReference>
<dbReference type="GO" id="GO:0000150">
    <property type="term" value="F:DNA strand exchange activity"/>
    <property type="evidence" value="ECO:0007669"/>
    <property type="project" value="InterPro"/>
</dbReference>
<dbReference type="PANTHER" id="PTHR30461">
    <property type="entry name" value="DNA-INVERTASE FROM LAMBDOID PROPHAGE"/>
    <property type="match status" value="1"/>
</dbReference>
<dbReference type="InterPro" id="IPR036162">
    <property type="entry name" value="Resolvase-like_N_sf"/>
</dbReference>
<dbReference type="PANTHER" id="PTHR30461:SF2">
    <property type="entry name" value="SERINE RECOMBINASE PINE-RELATED"/>
    <property type="match status" value="1"/>
</dbReference>
<dbReference type="InterPro" id="IPR006118">
    <property type="entry name" value="Recombinase_CS"/>
</dbReference>
<dbReference type="RefSeq" id="WP_004849178.1">
    <property type="nucleotide sequence ID" value="NZ_BGLP01000122.1"/>
</dbReference>
<comment type="caution">
    <text evidence="1">The sequence shown here is derived from an EMBL/GenBank/DDBJ whole genome shotgun (WGS) entry which is preliminary data.</text>
</comment>
<gene>
    <name evidence="1" type="ORF">EAO28_05685</name>
</gene>
<evidence type="ECO:0000313" key="2">
    <source>
        <dbReference type="Proteomes" id="UP000272440"/>
    </source>
</evidence>
<dbReference type="PROSITE" id="PS00398">
    <property type="entry name" value="RECOMBINASES_2"/>
    <property type="match status" value="1"/>
</dbReference>
<dbReference type="Gene3D" id="3.40.50.1390">
    <property type="entry name" value="Resolvase, N-terminal catalytic domain"/>
    <property type="match status" value="1"/>
</dbReference>
<dbReference type="EMBL" id="RCZY01000002">
    <property type="protein sequence ID" value="RRE43291.1"/>
    <property type="molecule type" value="Genomic_DNA"/>
</dbReference>
<dbReference type="PROSITE" id="PS51736">
    <property type="entry name" value="RECOMBINASES_3"/>
    <property type="match status" value="1"/>
</dbReference>
<dbReference type="Proteomes" id="UP000272440">
    <property type="component" value="Unassembled WGS sequence"/>
</dbReference>
<dbReference type="AlphaFoldDB" id="A0A3P2EJS2"/>
<reference evidence="1 2" key="1">
    <citation type="journal article" date="2019" name="Antimicrob. Agents Chemother.">
        <title>Applying Rapid Whole Genome Sequencing to Predict Phenotypic Antimicrobial Susceptibility Testing Results Among Carbapenem-Resistant Klebsiella pneumoniae Clinical Isolates.</title>
        <authorList>
            <person name="Tamma P.D."/>
            <person name="Fan Y."/>
            <person name="Bergman Y."/>
            <person name="Pertea G."/>
            <person name="Kazmi A."/>
            <person name="Lewis S."/>
            <person name="Carroll K.C."/>
            <person name="Schatz M.C."/>
            <person name="Timp W."/>
            <person name="Simner P.J."/>
        </authorList>
    </citation>
    <scope>NUCLEOTIDE SEQUENCE [LARGE SCALE GENOMIC DNA]</scope>
    <source>
        <strain evidence="1 2">KLPN_33</strain>
    </source>
</reference>
<name>A0A3P2EJS2_KLEPN</name>
<evidence type="ECO:0000313" key="1">
    <source>
        <dbReference type="EMBL" id="RRE43291.1"/>
    </source>
</evidence>
<protein>
    <submittedName>
        <fullName evidence="1">Recombinase family protein</fullName>
    </submittedName>
</protein>
<sequence length="183" mass="20385">MSTIGYVRVSTDEQTTENQQQQIAERYHIDKWFIDEATSGTTKAIGRDGWSSLMNYVREGDTVVCVAVDRIGRNTIDLLQTVEALKEKGVSVVSMREGFDLSTPAGEAMLTIMAALAKMELSVLDERRKAGIKRAKSQGIHCGRPAKATTEDILLLIAQGKSRREIEKELGISKATYFRLKKF</sequence>
<proteinExistence type="predicted"/>
<dbReference type="SUPFAM" id="SSF53041">
    <property type="entry name" value="Resolvase-like"/>
    <property type="match status" value="1"/>
</dbReference>
<dbReference type="CDD" id="cd03768">
    <property type="entry name" value="SR_ResInv"/>
    <property type="match status" value="1"/>
</dbReference>